<dbReference type="InterPro" id="IPR036640">
    <property type="entry name" value="ABC1_TM_sf"/>
</dbReference>
<name>A0A2J6PRG5_9HELO</name>
<evidence type="ECO:0000256" key="2">
    <source>
        <dbReference type="ARBA" id="ARBA00009726"/>
    </source>
</evidence>
<keyword evidence="8 11" id="KW-1133">Transmembrane helix</keyword>
<feature type="transmembrane region" description="Helical" evidence="11">
    <location>
        <begin position="908"/>
        <end position="929"/>
    </location>
</feature>
<feature type="transmembrane region" description="Helical" evidence="11">
    <location>
        <begin position="33"/>
        <end position="54"/>
    </location>
</feature>
<dbReference type="OrthoDB" id="6500128at2759"/>
<dbReference type="InterPro" id="IPR003439">
    <property type="entry name" value="ABC_transporter-like_ATP-bd"/>
</dbReference>
<evidence type="ECO:0000313" key="15">
    <source>
        <dbReference type="Proteomes" id="UP000235672"/>
    </source>
</evidence>
<gene>
    <name evidence="14" type="ORF">NA56DRAFT_649206</name>
</gene>
<dbReference type="CDD" id="cd18580">
    <property type="entry name" value="ABC_6TM_ABCC_D2"/>
    <property type="match status" value="1"/>
</dbReference>
<dbReference type="GO" id="GO:0005886">
    <property type="term" value="C:plasma membrane"/>
    <property type="evidence" value="ECO:0007669"/>
    <property type="project" value="UniProtKB-SubCell"/>
</dbReference>
<feature type="transmembrane region" description="Helical" evidence="11">
    <location>
        <begin position="1135"/>
        <end position="1158"/>
    </location>
</feature>
<comment type="similarity">
    <text evidence="2">Belongs to the ABC transporter superfamily. ABCC family. Conjugate transporter (TC 3.A.1.208) subfamily.</text>
</comment>
<feature type="transmembrane region" description="Helical" evidence="11">
    <location>
        <begin position="1170"/>
        <end position="1191"/>
    </location>
</feature>
<dbReference type="FunFam" id="3.40.50.300:FF:000838">
    <property type="entry name" value="ABC multidrug transporter (Eurofung)"/>
    <property type="match status" value="1"/>
</dbReference>
<feature type="transmembrane region" description="Helical" evidence="11">
    <location>
        <begin position="279"/>
        <end position="303"/>
    </location>
</feature>
<dbReference type="PROSITE" id="PS50893">
    <property type="entry name" value="ABC_TRANSPORTER_2"/>
    <property type="match status" value="2"/>
</dbReference>
<evidence type="ECO:0000259" key="12">
    <source>
        <dbReference type="PROSITE" id="PS50893"/>
    </source>
</evidence>
<keyword evidence="3" id="KW-0813">Transport</keyword>
<dbReference type="PANTHER" id="PTHR24223">
    <property type="entry name" value="ATP-BINDING CASSETTE SUB-FAMILY C"/>
    <property type="match status" value="1"/>
</dbReference>
<dbReference type="Pfam" id="PF00005">
    <property type="entry name" value="ABC_tran"/>
    <property type="match status" value="2"/>
</dbReference>
<dbReference type="InterPro" id="IPR003593">
    <property type="entry name" value="AAA+_ATPase"/>
</dbReference>
<feature type="domain" description="ABC transmembrane type-1" evidence="13">
    <location>
        <begin position="913"/>
        <end position="1193"/>
    </location>
</feature>
<feature type="domain" description="ABC transmembrane type-1" evidence="13">
    <location>
        <begin position="283"/>
        <end position="560"/>
    </location>
</feature>
<keyword evidence="10" id="KW-0325">Glycoprotein</keyword>
<feature type="domain" description="ABC transporter" evidence="12">
    <location>
        <begin position="626"/>
        <end position="854"/>
    </location>
</feature>
<feature type="transmembrane region" description="Helical" evidence="11">
    <location>
        <begin position="105"/>
        <end position="126"/>
    </location>
</feature>
<dbReference type="PANTHER" id="PTHR24223:SF399">
    <property type="entry name" value="ABC TRANSPORTER ATNG"/>
    <property type="match status" value="1"/>
</dbReference>
<dbReference type="Pfam" id="PF00664">
    <property type="entry name" value="ABC_membrane"/>
    <property type="match status" value="2"/>
</dbReference>
<dbReference type="Gene3D" id="1.20.1560.10">
    <property type="entry name" value="ABC transporter type 1, transmembrane domain"/>
    <property type="match status" value="2"/>
</dbReference>
<evidence type="ECO:0000256" key="10">
    <source>
        <dbReference type="ARBA" id="ARBA00023180"/>
    </source>
</evidence>
<dbReference type="InterPro" id="IPR044726">
    <property type="entry name" value="ABCC_6TM_D2"/>
</dbReference>
<evidence type="ECO:0000259" key="13">
    <source>
        <dbReference type="PROSITE" id="PS50929"/>
    </source>
</evidence>
<evidence type="ECO:0000256" key="5">
    <source>
        <dbReference type="ARBA" id="ARBA00022692"/>
    </source>
</evidence>
<dbReference type="Pfam" id="PF24357">
    <property type="entry name" value="TMD0_ABC"/>
    <property type="match status" value="1"/>
</dbReference>
<evidence type="ECO:0000256" key="3">
    <source>
        <dbReference type="ARBA" id="ARBA00022448"/>
    </source>
</evidence>
<dbReference type="CDD" id="cd03250">
    <property type="entry name" value="ABCC_MRP_domain1"/>
    <property type="match status" value="1"/>
</dbReference>
<keyword evidence="9 11" id="KW-0472">Membrane</keyword>
<dbReference type="InterPro" id="IPR011527">
    <property type="entry name" value="ABC1_TM_dom"/>
</dbReference>
<dbReference type="GO" id="GO:0005524">
    <property type="term" value="F:ATP binding"/>
    <property type="evidence" value="ECO:0007669"/>
    <property type="project" value="UniProtKB-KW"/>
</dbReference>
<dbReference type="FunFam" id="3.40.50.300:FF:001854">
    <property type="entry name" value="ABC multidrug transporter (Eurofung)"/>
    <property type="match status" value="1"/>
</dbReference>
<feature type="transmembrane region" description="Helical" evidence="11">
    <location>
        <begin position="315"/>
        <end position="338"/>
    </location>
</feature>
<dbReference type="InterPro" id="IPR056227">
    <property type="entry name" value="TMD0_ABC"/>
</dbReference>
<feature type="transmembrane region" description="Helical" evidence="11">
    <location>
        <begin position="494"/>
        <end position="520"/>
    </location>
</feature>
<dbReference type="Proteomes" id="UP000235672">
    <property type="component" value="Unassembled WGS sequence"/>
</dbReference>
<protein>
    <submittedName>
        <fullName evidence="14">P-loop containing nucleoside triphosphate hydrolase protein</fullName>
    </submittedName>
</protein>
<evidence type="ECO:0000256" key="8">
    <source>
        <dbReference type="ARBA" id="ARBA00022989"/>
    </source>
</evidence>
<dbReference type="FunFam" id="1.20.1560.10:FF:000066">
    <property type="entry name" value="ABC multidrug transporter (Eurofung)"/>
    <property type="match status" value="1"/>
</dbReference>
<dbReference type="PROSITE" id="PS00211">
    <property type="entry name" value="ABC_TRANSPORTER_1"/>
    <property type="match status" value="2"/>
</dbReference>
<dbReference type="InterPro" id="IPR027417">
    <property type="entry name" value="P-loop_NTPase"/>
</dbReference>
<dbReference type="EMBL" id="KZ613504">
    <property type="protein sequence ID" value="PMD16625.1"/>
    <property type="molecule type" value="Genomic_DNA"/>
</dbReference>
<evidence type="ECO:0000256" key="4">
    <source>
        <dbReference type="ARBA" id="ARBA00022475"/>
    </source>
</evidence>
<dbReference type="SUPFAM" id="SSF52540">
    <property type="entry name" value="P-loop containing nucleoside triphosphate hydrolases"/>
    <property type="match status" value="2"/>
</dbReference>
<dbReference type="CDD" id="cd03244">
    <property type="entry name" value="ABCC_MRP_domain2"/>
    <property type="match status" value="1"/>
</dbReference>
<dbReference type="InterPro" id="IPR050173">
    <property type="entry name" value="ABC_transporter_C-like"/>
</dbReference>
<evidence type="ECO:0000256" key="7">
    <source>
        <dbReference type="ARBA" id="ARBA00022840"/>
    </source>
</evidence>
<dbReference type="InterPro" id="IPR044746">
    <property type="entry name" value="ABCC_6TM_D1"/>
</dbReference>
<dbReference type="SMART" id="SM00382">
    <property type="entry name" value="AAA"/>
    <property type="match status" value="2"/>
</dbReference>
<evidence type="ECO:0000313" key="14">
    <source>
        <dbReference type="EMBL" id="PMD16625.1"/>
    </source>
</evidence>
<dbReference type="FunFam" id="1.20.1560.10:FF:000055">
    <property type="entry name" value="ABC multidrug transporter (Eurofung)"/>
    <property type="match status" value="1"/>
</dbReference>
<dbReference type="SUPFAM" id="SSF90123">
    <property type="entry name" value="ABC transporter transmembrane region"/>
    <property type="match status" value="2"/>
</dbReference>
<feature type="transmembrane region" description="Helical" evidence="11">
    <location>
        <begin position="75"/>
        <end position="93"/>
    </location>
</feature>
<feature type="transmembrane region" description="Helical" evidence="11">
    <location>
        <begin position="411"/>
        <end position="432"/>
    </location>
</feature>
<dbReference type="STRING" id="1745343.A0A2J6PRG5"/>
<keyword evidence="6" id="KW-0547">Nucleotide-binding</keyword>
<dbReference type="GO" id="GO:0016887">
    <property type="term" value="F:ATP hydrolysis activity"/>
    <property type="evidence" value="ECO:0007669"/>
    <property type="project" value="InterPro"/>
</dbReference>
<keyword evidence="14" id="KW-0378">Hydrolase</keyword>
<evidence type="ECO:0000256" key="1">
    <source>
        <dbReference type="ARBA" id="ARBA00004651"/>
    </source>
</evidence>
<feature type="transmembrane region" description="Helical" evidence="11">
    <location>
        <begin position="1042"/>
        <end position="1066"/>
    </location>
</feature>
<proteinExistence type="inferred from homology"/>
<organism evidence="14 15">
    <name type="scientific">Hyaloscypha hepaticicola</name>
    <dbReference type="NCBI Taxonomy" id="2082293"/>
    <lineage>
        <taxon>Eukaryota</taxon>
        <taxon>Fungi</taxon>
        <taxon>Dikarya</taxon>
        <taxon>Ascomycota</taxon>
        <taxon>Pezizomycotina</taxon>
        <taxon>Leotiomycetes</taxon>
        <taxon>Helotiales</taxon>
        <taxon>Hyaloscyphaceae</taxon>
        <taxon>Hyaloscypha</taxon>
    </lineage>
</organism>
<sequence>MVSFNSTQSDWCGIIQDDSFGPTVNGCRGNFDFTLLFEEAILALVPSAVFLLLVPPRLVQLWRSQKMVRSSFLQLLKSINCIFFFALQIGLLVRWCGPATFRTRLSVAAAVMAIVDAVAIIILSTLDHNRSARPSTVLQIYLTLSMLFDIVRTRTIWLISSDHALVILFTAAAASKAVMLLLELTEKRHALEPKYRSLPREATSGFANVSIFWWLNKFLRVGAGKIIGLEELDGLEDEFDSARLLERLQSDWLAVEKRGKHSLLVTTAKSFRWSILAGVFPRLCMTGFTYAQPFLINTLINYIESSDPNVDKNYGYGLIGAYVLVFFGGAISSGRYTYETLRAITKIRGGLVTIIYSKTQELHTSSVNGSASSSLMSTDVERIAQCLQLFHNLWATPIELVIAVYLLERQIGAACAVPVILALGCSLMSILLSTRVGNAQRAWLTAIQGRLNVTTSLLNSIKEIRMTGLTDMFSSIIQRIRLEEITVSFPYRRLLVWSIVNSDVTNTLGPVVTFALFTIISRVRNSQALLATQAFTSLTVLSLIGSPLLILIQIIPQMMSAVGSFTRIQEFLTSESQKDDRICHKDYSPSYIPQSEHFSRDISSSEFELAEVKPTTKINTSEQMAISVVGGAFGWADKGQTVLQDINVAVETGSLTMIIGPVGSGKSTLLKTFLGETRVSKGFVYVSTREMSFCDQSAWLLNASLRQNIIGICEFDRSWYETVVNACALKKDMEDLPLGDQTILGSRGVAVSGGQKQRIAIARAIYSRKDIAIFDDVLTALDATTEEHVFSNVFGPGGLFKKLGATVILVSHKTCLLSSANHIIAIGKQGKILEQGNFTQLKLAGGYVNRLLGQSEESETSVTEEKTITQKQATAKQSAAVSVTPVTPDKKRQTGDLSVYKYFCQASGVHNVVIALSMAMASSFCVVYSSFWLQEWVQANQQSPNKDVALYLCIYALLSIAALVTLWVFCWLIVLVIIPRAGCNLHQNILQSTIQAPLSFLTATDVGALMNRFSQDMQLIDGNLQASTINSIEGIMLTIMRVIIVCVTAKYFATTIPFGLAAVYLIQRYYLRTSRQLRHLDIEAKAPLYSHFLETLNGLATIRAYGWQDGLQKQNHALIDAAQKPFYLLACIQRWLAFVLDILTAVLAVTVVVLAVTLRNTTTGGEAGVALVNVVSMNQALAMLIISWTGLETAVGAVSRVRSFSRDTPSELRHNVEEADLGKWPYSGTICFENVSASYGTNSPPVLKNISMSIKSGESIGICGRTGSGKSSLILCILQMLELQSGSIKIDDTDLAYLSREAIRTSLITISQDTVFVEGTIRLNLDPHSSISDELIKSALKKVHLWDLIETKGGLDTRAGDMHLSHGQQQLFCLARALLRKEKGKILLMDEATSSIDSETNKLLQELIRREFAGYTIIAVDHYLENILDFDKIAVFDTGMLVEFGGPEELLGRASAFRELYGRGSVGGSAGEVKEI</sequence>
<reference evidence="14 15" key="1">
    <citation type="submission" date="2016-05" db="EMBL/GenBank/DDBJ databases">
        <title>A degradative enzymes factory behind the ericoid mycorrhizal symbiosis.</title>
        <authorList>
            <consortium name="DOE Joint Genome Institute"/>
            <person name="Martino E."/>
            <person name="Morin E."/>
            <person name="Grelet G."/>
            <person name="Kuo A."/>
            <person name="Kohler A."/>
            <person name="Daghino S."/>
            <person name="Barry K."/>
            <person name="Choi C."/>
            <person name="Cichocki N."/>
            <person name="Clum A."/>
            <person name="Copeland A."/>
            <person name="Hainaut M."/>
            <person name="Haridas S."/>
            <person name="Labutti K."/>
            <person name="Lindquist E."/>
            <person name="Lipzen A."/>
            <person name="Khouja H.-R."/>
            <person name="Murat C."/>
            <person name="Ohm R."/>
            <person name="Olson A."/>
            <person name="Spatafora J."/>
            <person name="Veneault-Fourrey C."/>
            <person name="Henrissat B."/>
            <person name="Grigoriev I."/>
            <person name="Martin F."/>
            <person name="Perotto S."/>
        </authorList>
    </citation>
    <scope>NUCLEOTIDE SEQUENCE [LARGE SCALE GENOMIC DNA]</scope>
    <source>
        <strain evidence="14 15">UAMH 7357</strain>
    </source>
</reference>
<feature type="transmembrane region" description="Helical" evidence="11">
    <location>
        <begin position="386"/>
        <end position="405"/>
    </location>
</feature>
<keyword evidence="4" id="KW-1003">Cell membrane</keyword>
<keyword evidence="15" id="KW-1185">Reference proteome</keyword>
<accession>A0A2J6PRG5</accession>
<feature type="transmembrane region" description="Helical" evidence="11">
    <location>
        <begin position="949"/>
        <end position="978"/>
    </location>
</feature>
<comment type="subcellular location">
    <subcellularLocation>
        <location evidence="1">Cell membrane</location>
        <topology evidence="1">Multi-pass membrane protein</topology>
    </subcellularLocation>
</comment>
<dbReference type="PROSITE" id="PS50929">
    <property type="entry name" value="ABC_TM1F"/>
    <property type="match status" value="2"/>
</dbReference>
<dbReference type="GO" id="GO:0140359">
    <property type="term" value="F:ABC-type transporter activity"/>
    <property type="evidence" value="ECO:0007669"/>
    <property type="project" value="InterPro"/>
</dbReference>
<evidence type="ECO:0000256" key="9">
    <source>
        <dbReference type="ARBA" id="ARBA00023136"/>
    </source>
</evidence>
<dbReference type="InterPro" id="IPR017871">
    <property type="entry name" value="ABC_transporter-like_CS"/>
</dbReference>
<feature type="domain" description="ABC transporter" evidence="12">
    <location>
        <begin position="1230"/>
        <end position="1463"/>
    </location>
</feature>
<evidence type="ECO:0000256" key="11">
    <source>
        <dbReference type="SAM" id="Phobius"/>
    </source>
</evidence>
<keyword evidence="5 11" id="KW-0812">Transmembrane</keyword>
<feature type="transmembrane region" description="Helical" evidence="11">
    <location>
        <begin position="532"/>
        <end position="552"/>
    </location>
</feature>
<keyword evidence="7" id="KW-0067">ATP-binding</keyword>
<dbReference type="Gene3D" id="3.40.50.300">
    <property type="entry name" value="P-loop containing nucleotide triphosphate hydrolases"/>
    <property type="match status" value="2"/>
</dbReference>
<evidence type="ECO:0000256" key="6">
    <source>
        <dbReference type="ARBA" id="ARBA00022741"/>
    </source>
</evidence>
<dbReference type="CDD" id="cd18579">
    <property type="entry name" value="ABC_6TM_ABCC_D1"/>
    <property type="match status" value="1"/>
</dbReference>